<evidence type="ECO:0000313" key="3">
    <source>
        <dbReference type="EMBL" id="GAF95582.1"/>
    </source>
</evidence>
<evidence type="ECO:0000256" key="2">
    <source>
        <dbReference type="ARBA" id="ARBA00022840"/>
    </source>
</evidence>
<proteinExistence type="predicted"/>
<feature type="non-terminal residue" evidence="3">
    <location>
        <position position="275"/>
    </location>
</feature>
<dbReference type="Gene3D" id="1.10.150.300">
    <property type="entry name" value="TGS-like domain"/>
    <property type="match status" value="1"/>
</dbReference>
<dbReference type="GO" id="GO:0005524">
    <property type="term" value="F:ATP binding"/>
    <property type="evidence" value="ECO:0007669"/>
    <property type="project" value="UniProtKB-KW"/>
</dbReference>
<keyword evidence="1" id="KW-0547">Nucleotide-binding</keyword>
<gene>
    <name evidence="3" type="ORF">S01H1_30157</name>
</gene>
<dbReference type="InterPro" id="IPR027417">
    <property type="entry name" value="P-loop_NTPase"/>
</dbReference>
<comment type="caution">
    <text evidence="3">The sequence shown here is derived from an EMBL/GenBank/DDBJ whole genome shotgun (WGS) entry which is preliminary data.</text>
</comment>
<dbReference type="AlphaFoldDB" id="X0U5D2"/>
<dbReference type="SUPFAM" id="SSF52540">
    <property type="entry name" value="P-loop containing nucleoside triphosphate hydrolases"/>
    <property type="match status" value="1"/>
</dbReference>
<protein>
    <submittedName>
        <fullName evidence="3">Uncharacterized protein</fullName>
    </submittedName>
</protein>
<dbReference type="PANTHER" id="PTHR23305:SF18">
    <property type="entry name" value="OBG-TYPE G DOMAIN-CONTAINING PROTEIN"/>
    <property type="match status" value="1"/>
</dbReference>
<feature type="non-terminal residue" evidence="3">
    <location>
        <position position="1"/>
    </location>
</feature>
<dbReference type="GO" id="GO:0005737">
    <property type="term" value="C:cytoplasm"/>
    <property type="evidence" value="ECO:0007669"/>
    <property type="project" value="TreeGrafter"/>
</dbReference>
<reference evidence="3" key="1">
    <citation type="journal article" date="2014" name="Front. Microbiol.">
        <title>High frequency of phylogenetically diverse reductive dehalogenase-homologous genes in deep subseafloor sedimentary metagenomes.</title>
        <authorList>
            <person name="Kawai M."/>
            <person name="Futagami T."/>
            <person name="Toyoda A."/>
            <person name="Takaki Y."/>
            <person name="Nishi S."/>
            <person name="Hori S."/>
            <person name="Arai W."/>
            <person name="Tsubouchi T."/>
            <person name="Morono Y."/>
            <person name="Uchiyama I."/>
            <person name="Ito T."/>
            <person name="Fujiyama A."/>
            <person name="Inagaki F."/>
            <person name="Takami H."/>
        </authorList>
    </citation>
    <scope>NUCLEOTIDE SEQUENCE</scope>
    <source>
        <strain evidence="3">Expedition CK06-06</strain>
    </source>
</reference>
<dbReference type="FunFam" id="1.10.150.300:FF:000001">
    <property type="entry name" value="Ribosome-binding ATPase YchF"/>
    <property type="match status" value="1"/>
</dbReference>
<dbReference type="GO" id="GO:0016887">
    <property type="term" value="F:ATP hydrolysis activity"/>
    <property type="evidence" value="ECO:0007669"/>
    <property type="project" value="TreeGrafter"/>
</dbReference>
<evidence type="ECO:0000256" key="1">
    <source>
        <dbReference type="ARBA" id="ARBA00022741"/>
    </source>
</evidence>
<dbReference type="EMBL" id="BARS01018535">
    <property type="protein sequence ID" value="GAF95582.1"/>
    <property type="molecule type" value="Genomic_DNA"/>
</dbReference>
<dbReference type="Gene3D" id="3.40.50.300">
    <property type="entry name" value="P-loop containing nucleotide triphosphate hydrolases"/>
    <property type="match status" value="1"/>
</dbReference>
<sequence>VETHIGVVKVPDERLSKLAAQFQSKKVTPAEVRYSDLPAMSATSSRGGGPSSQVLSALSASDGLLHVVRTFQRGDVPHPQGSIDPHRDIAAMDAELVLADLAVVEKRLERLAPVVRAAKPAERDAGEREMGLLRRVKASLESETPLRAQDLSAEEEKALRDYALLTLKPILLVVNVGEEDASKIPDIESEFAARYAAGGTRVVALCGQLEMELAELSEEEAWEFRQDMGLTDSGVQRVLHQTFDLMGLITFYTVVGDECRAWTVPRGTPAQQAAG</sequence>
<dbReference type="PANTHER" id="PTHR23305">
    <property type="entry name" value="OBG GTPASE FAMILY"/>
    <property type="match status" value="1"/>
</dbReference>
<name>X0U5D2_9ZZZZ</name>
<dbReference type="InterPro" id="IPR023192">
    <property type="entry name" value="TGS-like_dom_sf"/>
</dbReference>
<keyword evidence="2" id="KW-0067">ATP-binding</keyword>
<accession>X0U5D2</accession>
<organism evidence="3">
    <name type="scientific">marine sediment metagenome</name>
    <dbReference type="NCBI Taxonomy" id="412755"/>
    <lineage>
        <taxon>unclassified sequences</taxon>
        <taxon>metagenomes</taxon>
        <taxon>ecological metagenomes</taxon>
    </lineage>
</organism>